<dbReference type="SUPFAM" id="SSF53383">
    <property type="entry name" value="PLP-dependent transferases"/>
    <property type="match status" value="1"/>
</dbReference>
<dbReference type="Gene3D" id="3.40.640.10">
    <property type="entry name" value="Type I PLP-dependent aspartate aminotransferase-like (Major domain)"/>
    <property type="match status" value="1"/>
</dbReference>
<organism evidence="1 2">
    <name type="scientific">Cucumis melo var. makuwa</name>
    <name type="common">Oriental melon</name>
    <dbReference type="NCBI Taxonomy" id="1194695"/>
    <lineage>
        <taxon>Eukaryota</taxon>
        <taxon>Viridiplantae</taxon>
        <taxon>Streptophyta</taxon>
        <taxon>Embryophyta</taxon>
        <taxon>Tracheophyta</taxon>
        <taxon>Spermatophyta</taxon>
        <taxon>Magnoliopsida</taxon>
        <taxon>eudicotyledons</taxon>
        <taxon>Gunneridae</taxon>
        <taxon>Pentapetalae</taxon>
        <taxon>rosids</taxon>
        <taxon>fabids</taxon>
        <taxon>Cucurbitales</taxon>
        <taxon>Cucurbitaceae</taxon>
        <taxon>Benincaseae</taxon>
        <taxon>Cucumis</taxon>
    </lineage>
</organism>
<comment type="caution">
    <text evidence="1">The sequence shown here is derived from an EMBL/GenBank/DDBJ whole genome shotgun (WGS) entry which is preliminary data.</text>
</comment>
<evidence type="ECO:0000313" key="1">
    <source>
        <dbReference type="EMBL" id="TYK08629.1"/>
    </source>
</evidence>
<accession>A0A5D3CE57</accession>
<name>A0A5D3CE57_CUCMM</name>
<protein>
    <submittedName>
        <fullName evidence="1">Molybdenum cofactor sulfurase isoform X12</fullName>
    </submittedName>
</protein>
<dbReference type="InterPro" id="IPR015421">
    <property type="entry name" value="PyrdxlP-dep_Trfase_major"/>
</dbReference>
<dbReference type="Proteomes" id="UP000321947">
    <property type="component" value="Unassembled WGS sequence"/>
</dbReference>
<dbReference type="EMBL" id="SSTD01012547">
    <property type="protein sequence ID" value="TYK08629.1"/>
    <property type="molecule type" value="Genomic_DNA"/>
</dbReference>
<dbReference type="InterPro" id="IPR015424">
    <property type="entry name" value="PyrdxlP-dep_Trfase"/>
</dbReference>
<dbReference type="AlphaFoldDB" id="A0A5D3CE57"/>
<evidence type="ECO:0000313" key="2">
    <source>
        <dbReference type="Proteomes" id="UP000321947"/>
    </source>
</evidence>
<reference evidence="1 2" key="1">
    <citation type="submission" date="2019-08" db="EMBL/GenBank/DDBJ databases">
        <title>Draft genome sequences of two oriental melons (Cucumis melo L. var makuwa).</title>
        <authorList>
            <person name="Kwon S.-Y."/>
        </authorList>
    </citation>
    <scope>NUCLEOTIDE SEQUENCE [LARGE SCALE GENOMIC DNA]</scope>
    <source>
        <strain evidence="2">cv. Chang Bougi</strain>
        <tissue evidence="1">Leaf</tissue>
    </source>
</reference>
<sequence length="193" mass="21162">MTSFYSLNIADAAKLLKRTYFSGGTVAASIADINYVKRREGIEELFEDGTIPFLSIASLCHGFKVLNSLTIPAISRHTSSLATYLRDILVALRHPNGTSVCTIYGSRSSKVFGVTLTLIWSGGLFHATIDQQSMIPEGLSAMVQTRIGEQLEVIDQEITGLKKELSKMLVIEASLSEIAKNFELMGLESEKQQ</sequence>
<gene>
    <name evidence="1" type="ORF">E5676_scaffold3734G00630</name>
</gene>
<proteinExistence type="predicted"/>